<feature type="chain" id="PRO_5026217070" evidence="1">
    <location>
        <begin position="34"/>
        <end position="136"/>
    </location>
</feature>
<keyword evidence="3" id="KW-1185">Reference proteome</keyword>
<dbReference type="AlphaFoldDB" id="A0A6G9YGD3"/>
<sequence length="136" mass="13733">MSIIRNHRRPARIATVAAALGFAILAATPTALAANTIDLQRVGPVNVEVAYNCEASAGVTAVKVMVGAPEAESPSATGAQNAVTCDGSDQTTVVMLTGPGGQEAPMSKGQTVQVRMALVDANDMVVAGNNTKVTLG</sequence>
<feature type="signal peptide" evidence="1">
    <location>
        <begin position="1"/>
        <end position="33"/>
    </location>
</feature>
<dbReference type="KEGG" id="nah:F5544_22135"/>
<organism evidence="2 3">
    <name type="scientific">Nocardia arthritidis</name>
    <dbReference type="NCBI Taxonomy" id="228602"/>
    <lineage>
        <taxon>Bacteria</taxon>
        <taxon>Bacillati</taxon>
        <taxon>Actinomycetota</taxon>
        <taxon>Actinomycetes</taxon>
        <taxon>Mycobacteriales</taxon>
        <taxon>Nocardiaceae</taxon>
        <taxon>Nocardia</taxon>
    </lineage>
</organism>
<evidence type="ECO:0000256" key="1">
    <source>
        <dbReference type="SAM" id="SignalP"/>
    </source>
</evidence>
<gene>
    <name evidence="2" type="ORF">F5544_22135</name>
</gene>
<reference evidence="2 3" key="1">
    <citation type="journal article" date="2019" name="ACS Chem. Biol.">
        <title>Identification and Mobilization of a Cryptic Antibiotic Biosynthesis Gene Locus from a Human-Pathogenic Nocardia Isolate.</title>
        <authorList>
            <person name="Herisse M."/>
            <person name="Ishida K."/>
            <person name="Porter J.L."/>
            <person name="Howden B."/>
            <person name="Hertweck C."/>
            <person name="Stinear T.P."/>
            <person name="Pidot S.J."/>
        </authorList>
    </citation>
    <scope>NUCLEOTIDE SEQUENCE [LARGE SCALE GENOMIC DNA]</scope>
    <source>
        <strain evidence="2 3">AUSMDU00012717</strain>
    </source>
</reference>
<protein>
    <submittedName>
        <fullName evidence="2">Uncharacterized protein</fullName>
    </submittedName>
</protein>
<name>A0A6G9YGD3_9NOCA</name>
<dbReference type="RefSeq" id="WP_167474991.1">
    <property type="nucleotide sequence ID" value="NZ_CP046172.1"/>
</dbReference>
<proteinExistence type="predicted"/>
<dbReference type="EMBL" id="CP046172">
    <property type="protein sequence ID" value="QIS12289.1"/>
    <property type="molecule type" value="Genomic_DNA"/>
</dbReference>
<evidence type="ECO:0000313" key="3">
    <source>
        <dbReference type="Proteomes" id="UP000503540"/>
    </source>
</evidence>
<dbReference type="Proteomes" id="UP000503540">
    <property type="component" value="Chromosome"/>
</dbReference>
<keyword evidence="1" id="KW-0732">Signal</keyword>
<accession>A0A6G9YGD3</accession>
<evidence type="ECO:0000313" key="2">
    <source>
        <dbReference type="EMBL" id="QIS12289.1"/>
    </source>
</evidence>